<evidence type="ECO:0000313" key="3">
    <source>
        <dbReference type="Proteomes" id="UP000001940"/>
    </source>
</evidence>
<dbReference type="PaxDb" id="6239-C28D4.5"/>
<dbReference type="OrthoDB" id="5778821at2759"/>
<dbReference type="InParanoid" id="O17609"/>
<dbReference type="PIR" id="T19539">
    <property type="entry name" value="T19539"/>
</dbReference>
<dbReference type="OMA" id="REDIAMW"/>
<sequence>MLSKSLALGRRLTKISSSVKSISSITFKTVDGKPRDALTIHNVDFVIDPDEKMVDEYMKVYGNQRFNFKRNDIDIWRKSFKDSYSLWLVCLKGTNKIVQMSHVLNFPPLLSHNDILHQYHGFFWVDPDYRGKDSMAIMDYIEKHRARNQSDNDAGTFLTTAVTMWTKMHGHADYKHIMYVSYYKPDEMQIPEDLNLDGIFLKNATEVPDMDIVKYDNTVFPYERSKYMLNLLRDPEGFGKVAYDNNGKVIGFGNVIIYPSGECVLTPLYADDSKVAQAIFKSILKEIPLNDKKLLRFQIRSIDQCEGGFEWIQPFVKNPIRKEIMGYMAGSSHPPTVNYKKTYANTPYTTCVI</sequence>
<proteinExistence type="predicted"/>
<dbReference type="PANTHER" id="PTHR21471">
    <property type="entry name" value="GNAT FAMILY ACETYLTRANSFERASE-RELATED"/>
    <property type="match status" value="1"/>
</dbReference>
<protein>
    <submittedName>
        <fullName evidence="2">DUF1248 domain-containing protein</fullName>
    </submittedName>
</protein>
<organism evidence="2 3">
    <name type="scientific">Caenorhabditis elegans</name>
    <dbReference type="NCBI Taxonomy" id="6239"/>
    <lineage>
        <taxon>Eukaryota</taxon>
        <taxon>Metazoa</taxon>
        <taxon>Ecdysozoa</taxon>
        <taxon>Nematoda</taxon>
        <taxon>Chromadorea</taxon>
        <taxon>Rhabditida</taxon>
        <taxon>Rhabditina</taxon>
        <taxon>Rhabditomorpha</taxon>
        <taxon>Rhabditoidea</taxon>
        <taxon>Rhabditidae</taxon>
        <taxon>Peloderinae</taxon>
        <taxon>Caenorhabditis</taxon>
    </lineage>
</organism>
<evidence type="ECO:0000313" key="2">
    <source>
        <dbReference type="EMBL" id="CAB05125.3"/>
    </source>
</evidence>
<dbReference type="EMBL" id="BX284604">
    <property type="protein sequence ID" value="CAB05125.3"/>
    <property type="molecule type" value="Genomic_DNA"/>
</dbReference>
<dbReference type="AlphaFoldDB" id="O17609"/>
<keyword evidence="3" id="KW-1185">Reference proteome</keyword>
<dbReference type="PhylomeDB" id="O17609"/>
<dbReference type="CTD" id="177809"/>
<dbReference type="KEGG" id="cel:CELE_C28D4.5"/>
<reference evidence="2 3" key="1">
    <citation type="journal article" date="1998" name="Science">
        <title>Genome sequence of the nematode C. elegans: a platform for investigating biology.</title>
        <authorList>
            <consortium name="The C. elegans sequencing consortium"/>
            <person name="Sulson J.E."/>
            <person name="Waterston R."/>
        </authorList>
    </citation>
    <scope>NUCLEOTIDE SEQUENCE [LARGE SCALE GENOMIC DNA]</scope>
    <source>
        <strain evidence="2 3">Bristol N2</strain>
    </source>
</reference>
<dbReference type="AGR" id="WB:WBGene00007793"/>
<dbReference type="SUPFAM" id="SSF55729">
    <property type="entry name" value="Acyl-CoA N-acyltransferases (Nat)"/>
    <property type="match status" value="1"/>
</dbReference>
<dbReference type="Gene3D" id="3.40.630.90">
    <property type="match status" value="1"/>
</dbReference>
<dbReference type="STRING" id="6239.C28D4.5.1"/>
<gene>
    <name evidence="2 4" type="ORF">C28D4.5</name>
    <name evidence="2" type="ORF">CELE_C28D4.5</name>
</gene>
<dbReference type="eggNOG" id="ENOG502TH1I">
    <property type="taxonomic scope" value="Eukaryota"/>
</dbReference>
<name>O17609_CAEEL</name>
<feature type="domain" description="DUF1248" evidence="1">
    <location>
        <begin position="41"/>
        <end position="219"/>
    </location>
</feature>
<dbReference type="Bgee" id="WBGene00007793">
    <property type="expression patterns" value="Expressed in material anatomical entity and 2 other cell types or tissues"/>
</dbReference>
<dbReference type="RefSeq" id="NP_501736.2">
    <property type="nucleotide sequence ID" value="NM_069335.8"/>
</dbReference>
<evidence type="ECO:0000313" key="4">
    <source>
        <dbReference type="WormBase" id="C28D4.5"/>
    </source>
</evidence>
<dbReference type="FunCoup" id="O17609">
    <property type="interactions" value="4"/>
</dbReference>
<dbReference type="WormBase" id="C28D4.5">
    <property type="protein sequence ID" value="CE47937"/>
    <property type="gene ID" value="WBGene00007793"/>
</dbReference>
<dbReference type="InterPro" id="IPR009658">
    <property type="entry name" value="DUF1248"/>
</dbReference>
<dbReference type="UCSC" id="C28D4.5">
    <property type="organism name" value="c. elegans"/>
</dbReference>
<accession>O17609</accession>
<dbReference type="GeneID" id="177809"/>
<dbReference type="Proteomes" id="UP000001940">
    <property type="component" value="Chromosome IV"/>
</dbReference>
<dbReference type="SMR" id="O17609"/>
<dbReference type="InterPro" id="IPR016181">
    <property type="entry name" value="Acyl_CoA_acyltransferase"/>
</dbReference>
<dbReference type="Pfam" id="PF06852">
    <property type="entry name" value="DUF1248"/>
    <property type="match status" value="1"/>
</dbReference>
<dbReference type="HOGENOM" id="CLU_067662_0_0_1"/>
<dbReference type="PANTHER" id="PTHR21471:SF2">
    <property type="entry name" value="DUF1248 DOMAIN-CONTAINING PROTEIN"/>
    <property type="match status" value="1"/>
</dbReference>
<evidence type="ECO:0000259" key="1">
    <source>
        <dbReference type="Pfam" id="PF06852"/>
    </source>
</evidence>